<sequence length="323" mass="35994">MATIKEVAALAGVSVATVSRAMNESGYVKAATKAKIDAAIQQLDYAPNEVARTLNMKQSKVLGLLLPDMSNPFFTQVARGVEDTAMAHGYHIMIGNGAMNEHKELDYLATFKANHCSGIIASQLSTAHAFEQLQSDERPHVLVDRVTADDYCVEADHQQGGCLQAEVVLRGEGQRVLIVYQDQSYQSFQQRYETARKVLQEAGCTVFEISDLAMTEAHFLNLVHENNIDSVICSHDVAAFRVLKWLYYDGQRVPEEIQVVGYDDMPLAEWFVPGLTTVRQPAYTLGERAAQKLIAQIEGQSNIERKTLLDVTLIERETTRRNE</sequence>
<keyword evidence="2" id="KW-0805">Transcription regulation</keyword>
<dbReference type="GO" id="GO:0003700">
    <property type="term" value="F:DNA-binding transcription factor activity"/>
    <property type="evidence" value="ECO:0007669"/>
    <property type="project" value="TreeGrafter"/>
</dbReference>
<dbReference type="SMART" id="SM00354">
    <property type="entry name" value="HTH_LACI"/>
    <property type="match status" value="1"/>
</dbReference>
<gene>
    <name evidence="6" type="ORF">B5C08_06500</name>
</gene>
<keyword evidence="4" id="KW-0804">Transcription</keyword>
<evidence type="ECO:0000313" key="6">
    <source>
        <dbReference type="EMBL" id="PCF55295.1"/>
    </source>
</evidence>
<dbReference type="GO" id="GO:0000976">
    <property type="term" value="F:transcription cis-regulatory region binding"/>
    <property type="evidence" value="ECO:0007669"/>
    <property type="project" value="TreeGrafter"/>
</dbReference>
<dbReference type="Gene3D" id="1.10.260.40">
    <property type="entry name" value="lambda repressor-like DNA-binding domains"/>
    <property type="match status" value="1"/>
</dbReference>
<keyword evidence="3" id="KW-0238">DNA-binding</keyword>
<dbReference type="PROSITE" id="PS00356">
    <property type="entry name" value="HTH_LACI_1"/>
    <property type="match status" value="1"/>
</dbReference>
<dbReference type="InterPro" id="IPR046335">
    <property type="entry name" value="LacI/GalR-like_sensor"/>
</dbReference>
<feature type="domain" description="HTH lacI-type" evidence="5">
    <location>
        <begin position="2"/>
        <end position="56"/>
    </location>
</feature>
<organism evidence="6 7">
    <name type="scientific">Staphylococcus delphini</name>
    <dbReference type="NCBI Taxonomy" id="53344"/>
    <lineage>
        <taxon>Bacteria</taxon>
        <taxon>Bacillati</taxon>
        <taxon>Bacillota</taxon>
        <taxon>Bacilli</taxon>
        <taxon>Bacillales</taxon>
        <taxon>Staphylococcaceae</taxon>
        <taxon>Staphylococcus</taxon>
        <taxon>Staphylococcus intermedius group</taxon>
    </lineage>
</organism>
<dbReference type="Pfam" id="PF00356">
    <property type="entry name" value="LacI"/>
    <property type="match status" value="1"/>
</dbReference>
<dbReference type="InterPro" id="IPR000843">
    <property type="entry name" value="HTH_LacI"/>
</dbReference>
<dbReference type="PROSITE" id="PS50932">
    <property type="entry name" value="HTH_LACI_2"/>
    <property type="match status" value="1"/>
</dbReference>
<evidence type="ECO:0000313" key="7">
    <source>
        <dbReference type="Proteomes" id="UP000218335"/>
    </source>
</evidence>
<dbReference type="EMBL" id="MWUU01000007">
    <property type="protein sequence ID" value="PCF55295.1"/>
    <property type="molecule type" value="Genomic_DNA"/>
</dbReference>
<name>A0A2A4GXX6_9STAP</name>
<dbReference type="AlphaFoldDB" id="A0A2A4GXX6"/>
<dbReference type="CDD" id="cd06291">
    <property type="entry name" value="PBP1_Qymf-like"/>
    <property type="match status" value="1"/>
</dbReference>
<dbReference type="SUPFAM" id="SSF47413">
    <property type="entry name" value="lambda repressor-like DNA-binding domains"/>
    <property type="match status" value="1"/>
</dbReference>
<protein>
    <submittedName>
        <fullName evidence="6">LacI family transcriptional regulator</fullName>
    </submittedName>
</protein>
<dbReference type="PRINTS" id="PR00036">
    <property type="entry name" value="HTHLACI"/>
</dbReference>
<dbReference type="CDD" id="cd01392">
    <property type="entry name" value="HTH_LacI"/>
    <property type="match status" value="1"/>
</dbReference>
<evidence type="ECO:0000256" key="3">
    <source>
        <dbReference type="ARBA" id="ARBA00023125"/>
    </source>
</evidence>
<dbReference type="Pfam" id="PF13377">
    <property type="entry name" value="Peripla_BP_3"/>
    <property type="match status" value="1"/>
</dbReference>
<dbReference type="Gene3D" id="3.40.50.2300">
    <property type="match status" value="2"/>
</dbReference>
<evidence type="ECO:0000256" key="4">
    <source>
        <dbReference type="ARBA" id="ARBA00023163"/>
    </source>
</evidence>
<dbReference type="RefSeq" id="WP_096593565.1">
    <property type="nucleotide sequence ID" value="NZ_MWRM01000007.1"/>
</dbReference>
<evidence type="ECO:0000256" key="1">
    <source>
        <dbReference type="ARBA" id="ARBA00022491"/>
    </source>
</evidence>
<dbReference type="PANTHER" id="PTHR30146:SF95">
    <property type="entry name" value="RIBOSE OPERON REPRESSOR"/>
    <property type="match status" value="1"/>
</dbReference>
<comment type="caution">
    <text evidence="6">The sequence shown here is derived from an EMBL/GenBank/DDBJ whole genome shotgun (WGS) entry which is preliminary data.</text>
</comment>
<dbReference type="InterPro" id="IPR028082">
    <property type="entry name" value="Peripla_BP_I"/>
</dbReference>
<evidence type="ECO:0000256" key="2">
    <source>
        <dbReference type="ARBA" id="ARBA00023015"/>
    </source>
</evidence>
<dbReference type="InterPro" id="IPR010982">
    <property type="entry name" value="Lambda_DNA-bd_dom_sf"/>
</dbReference>
<dbReference type="Proteomes" id="UP000218335">
    <property type="component" value="Unassembled WGS sequence"/>
</dbReference>
<evidence type="ECO:0000259" key="5">
    <source>
        <dbReference type="PROSITE" id="PS50932"/>
    </source>
</evidence>
<dbReference type="PANTHER" id="PTHR30146">
    <property type="entry name" value="LACI-RELATED TRANSCRIPTIONAL REPRESSOR"/>
    <property type="match status" value="1"/>
</dbReference>
<reference evidence="6 7" key="1">
    <citation type="journal article" date="2017" name="PLoS ONE">
        <title>Development of a real-time PCR for detection of Staphylococcus pseudintermedius using a novel automated comparison of whole-genome sequences.</title>
        <authorList>
            <person name="Verstappen K.M."/>
            <person name="Huijbregts L."/>
            <person name="Spaninks M."/>
            <person name="Wagenaar J.A."/>
            <person name="Fluit A.C."/>
            <person name="Duim B."/>
        </authorList>
    </citation>
    <scope>NUCLEOTIDE SEQUENCE [LARGE SCALE GENOMIC DNA]</scope>
    <source>
        <strain evidence="6 7">215070706401-1</strain>
    </source>
</reference>
<dbReference type="SUPFAM" id="SSF53822">
    <property type="entry name" value="Periplasmic binding protein-like I"/>
    <property type="match status" value="1"/>
</dbReference>
<accession>A0A2A4GXX6</accession>
<keyword evidence="1" id="KW-0678">Repressor</keyword>
<proteinExistence type="predicted"/>